<protein>
    <recommendedName>
        <fullName evidence="2">TMEM131 second Ig-like domain-containing protein</fullName>
    </recommendedName>
</protein>
<dbReference type="InterPro" id="IPR039877">
    <property type="entry name" value="TMEM131-like"/>
</dbReference>
<feature type="compositionally biased region" description="Low complexity" evidence="1">
    <location>
        <begin position="1352"/>
        <end position="1381"/>
    </location>
</feature>
<dbReference type="PANTHER" id="PTHR22050">
    <property type="entry name" value="RW1 PROTEIN HOMOLOG"/>
    <property type="match status" value="1"/>
</dbReference>
<feature type="compositionally biased region" description="Low complexity" evidence="1">
    <location>
        <begin position="1583"/>
        <end position="1594"/>
    </location>
</feature>
<comment type="caution">
    <text evidence="3">The sequence shown here is derived from an EMBL/GenBank/DDBJ whole genome shotgun (WGS) entry which is preliminary data.</text>
</comment>
<organism evidence="3 4">
    <name type="scientific">Lagenidium giganteum</name>
    <dbReference type="NCBI Taxonomy" id="4803"/>
    <lineage>
        <taxon>Eukaryota</taxon>
        <taxon>Sar</taxon>
        <taxon>Stramenopiles</taxon>
        <taxon>Oomycota</taxon>
        <taxon>Peronosporomycetes</taxon>
        <taxon>Pythiales</taxon>
        <taxon>Pythiaceae</taxon>
    </lineage>
</organism>
<accession>A0AAV2YDS1</accession>
<feature type="compositionally biased region" description="Basic and acidic residues" evidence="1">
    <location>
        <begin position="1339"/>
        <end position="1350"/>
    </location>
</feature>
<proteinExistence type="predicted"/>
<evidence type="ECO:0000313" key="4">
    <source>
        <dbReference type="Proteomes" id="UP001146120"/>
    </source>
</evidence>
<name>A0AAV2YDS1_9STRA</name>
<reference evidence="3" key="2">
    <citation type="journal article" date="2023" name="Microbiol Resour">
        <title>Decontamination and Annotation of the Draft Genome Sequence of the Oomycete Lagenidium giganteum ARSEF 373.</title>
        <authorList>
            <person name="Morgan W.R."/>
            <person name="Tartar A."/>
        </authorList>
    </citation>
    <scope>NUCLEOTIDE SEQUENCE</scope>
    <source>
        <strain evidence="3">ARSEF 373</strain>
    </source>
</reference>
<reference evidence="3" key="1">
    <citation type="submission" date="2022-11" db="EMBL/GenBank/DDBJ databases">
        <authorList>
            <person name="Morgan W.R."/>
            <person name="Tartar A."/>
        </authorList>
    </citation>
    <scope>NUCLEOTIDE SEQUENCE</scope>
    <source>
        <strain evidence="3">ARSEF 373</strain>
    </source>
</reference>
<dbReference type="GO" id="GO:0016020">
    <property type="term" value="C:membrane"/>
    <property type="evidence" value="ECO:0007669"/>
    <property type="project" value="TreeGrafter"/>
</dbReference>
<feature type="region of interest" description="Disordered" evidence="1">
    <location>
        <begin position="1766"/>
        <end position="1801"/>
    </location>
</feature>
<keyword evidence="4" id="KW-1185">Reference proteome</keyword>
<dbReference type="EMBL" id="DAKRPA010000352">
    <property type="protein sequence ID" value="DAZ93032.1"/>
    <property type="molecule type" value="Genomic_DNA"/>
</dbReference>
<feature type="domain" description="TMEM131 second Ig-like" evidence="2">
    <location>
        <begin position="219"/>
        <end position="303"/>
    </location>
</feature>
<feature type="region of interest" description="Disordered" evidence="1">
    <location>
        <begin position="1322"/>
        <end position="1386"/>
    </location>
</feature>
<feature type="region of interest" description="Disordered" evidence="1">
    <location>
        <begin position="1577"/>
        <end position="1615"/>
    </location>
</feature>
<dbReference type="PANTHER" id="PTHR22050:SF0">
    <property type="entry name" value="TRANSMEMBRANE PROTEIN 131 HOMOLOG"/>
    <property type="match status" value="1"/>
</dbReference>
<feature type="compositionally biased region" description="Basic residues" evidence="1">
    <location>
        <begin position="1328"/>
        <end position="1338"/>
    </location>
</feature>
<feature type="compositionally biased region" description="Low complexity" evidence="1">
    <location>
        <begin position="1454"/>
        <end position="1468"/>
    </location>
</feature>
<sequence>MKKKDRHTVLVAVGLALALVLVEATVSRHGFRRHPQLGAAHNTDDAETIGFWDHEQLYPDEQLLHDAAYSDRKLVFDFEQWVTVHGSGKSMHELLGRPEPVKGTHGDGDARLDPRGPLLKVTPERMRFRDMPACVPHKAHLDIYNSDSKPVVVNAVKFAGDEFFLHSDPIGHVIAPAESLRVEFVFLPVDDKNVDSHATVFSSVGDVHVPITASTRLTPHRVQGLRATIPVDTVLEHDIVISNPATRVLRVTELYSSSGWVRLSLPDGRSASDNSRNRSMGMWDVHPHSAKAVATIHFEPEDPGVYHAHVAVHTSAGQFLIPLHVRVLQRGMHFEPAALNLGIITNPYEKRMISIDVYNAGDEYMAIRSMKVLEAEVPVSVALLGARVLPPKSRVLGAFQVQINPNMTGPIRSSFELVTNSSLPLDRPVFHLDGSVVIGNLTVKREDIVMHVIGNVPQANGEALLERSLWPKPMVMNTTTRRTVRVTNAFHATVAIQRVFISSPTHEVAVVDFPTTIAGPGGKFPPITLEVRPDAASHNDRSPRMVAMVIETDISRHVVPIRLHHGVMHLESSSGLQGQLLLGQNDNQTSSRLTCADGMHKGSVIPCRVHVFDLQRISSDGLRVETINVTNVNPAWMPVQIKHFSSLDGVFSVSMSAEVVNSPFLDRASAGIFNSDLREVDHGAVAGDFEQALGQGQTLILQMAFQIHRAAGLVSHHVLTISTFTHIYEFHVQMDTVEGVISPVRREIRLKPTFVGKADVLDLNYDSSFEHAVDIVGVEVSNPLTRVVEARAELLQQKDQEALRVVFAPVFDKRCSTAKFLANCLLPKRFQHDNLSPYGATVTAEDVEALELHRKAFVVDDADDDAVSAIVLKSDVVLETEIMNAPPVTISSPLTWPVVTSVNAEAWLTPVRFQLTELLEQTRAFVHVKNPSNITINVELVMHEADQELFYSCEDNSGSERACLSEWQDFAMYGPDVRPTPPFFLRQRLVRLRPGESSDLGPIYFFPTTVQELNTTVYIRNDLSHIEPVRLEARSGKGELALELLAKDGNEKETLTLAASPRPTLNFRDRDLETSMTQFNQWKRIRLSNVGTFALRIHNIRLKDEHPERTTRSASVGRAFSLSIESDMKQLTVFDTDTAALTLHPGESLIFRTYFHPSCFISNIERLLVVESSDGVRKVHLAGEITHRAAFAFLRSVIPMRILSVLVRIWMIGVCVASVMACYCLVTCAEDYWVSFRHREAEMIVADKTNVLAEAAQLVSDEGYASAELDALVGMLDEIESASFIPTTRELTPTVLSLLESREKGVPLACVSTTATLVETATKASSKPVKKIQHRKPGKSSDEEQHRIPKLDTTTTATTATTIPPTTTSKVKSTTVASTSKDASDANNELTPKMVVTAIEVAGAATASSPLVVSPARRTKEATAESLSAPCDQPPVVDSKESIKAVERLLQVDTAPARTPTPTSTPTPEQCPVESPTAVQQSSEEADHTEQAAVCSATESEDTNDEVADHDESRPTSTEEESCTGPSSVDEWLMIGDSTHGSPTAKLDTIDDLLGMRSPLELEPSASLSMKWRSQNDDWGSLNNNTQDNQMDNTPPRKLHEAFSADPTNGEDDWGESYFNSIRSEIGKLMMAEDGNQDDRDKQPVAPSSASFGNSLGFGGFEDGASSNPKPASFPARPLMTVPDDAATIQTNPVVTQPPSKKKAPPGFTPEDANPEESKAAFTQLLESSKAGGSGLPMTSLNRPFMSTVGNDKVSSPFQSRFSLFGGPRLSGEESATPLSTVGRIGSNRLQPDGRPRPPRSLAALEAELLRGRK</sequence>
<evidence type="ECO:0000259" key="2">
    <source>
        <dbReference type="Pfam" id="PF24495"/>
    </source>
</evidence>
<gene>
    <name evidence="3" type="ORF">N0F65_012990</name>
</gene>
<feature type="region of interest" description="Disordered" evidence="1">
    <location>
        <begin position="1451"/>
        <end position="1530"/>
    </location>
</feature>
<dbReference type="InterPro" id="IPR056311">
    <property type="entry name" value="TMEM131_Ig_2"/>
</dbReference>
<feature type="compositionally biased region" description="Acidic residues" evidence="1">
    <location>
        <begin position="1499"/>
        <end position="1509"/>
    </location>
</feature>
<evidence type="ECO:0000256" key="1">
    <source>
        <dbReference type="SAM" id="MobiDB-lite"/>
    </source>
</evidence>
<feature type="compositionally biased region" description="Basic and acidic residues" evidence="1">
    <location>
        <begin position="92"/>
        <end position="114"/>
    </location>
</feature>
<feature type="region of interest" description="Disordered" evidence="1">
    <location>
        <begin position="92"/>
        <end position="116"/>
    </location>
</feature>
<dbReference type="Pfam" id="PF24495">
    <property type="entry name" value="Ig_TMEM131_2"/>
    <property type="match status" value="1"/>
</dbReference>
<feature type="compositionally biased region" description="Polar residues" evidence="1">
    <location>
        <begin position="1688"/>
        <end position="1699"/>
    </location>
</feature>
<evidence type="ECO:0000313" key="3">
    <source>
        <dbReference type="EMBL" id="DAZ93032.1"/>
    </source>
</evidence>
<feature type="region of interest" description="Disordered" evidence="1">
    <location>
        <begin position="1635"/>
        <end position="1717"/>
    </location>
</feature>
<dbReference type="Proteomes" id="UP001146120">
    <property type="component" value="Unassembled WGS sequence"/>
</dbReference>